<dbReference type="EMBL" id="JAAAWO010000011">
    <property type="protein sequence ID" value="NDW16605.1"/>
    <property type="molecule type" value="Genomic_DNA"/>
</dbReference>
<evidence type="ECO:0000256" key="2">
    <source>
        <dbReference type="SAM" id="Phobius"/>
    </source>
</evidence>
<feature type="transmembrane region" description="Helical" evidence="2">
    <location>
        <begin position="427"/>
        <end position="451"/>
    </location>
</feature>
<evidence type="ECO:0000313" key="4">
    <source>
        <dbReference type="Proteomes" id="UP000471381"/>
    </source>
</evidence>
<accession>A0A6N9TKG3</accession>
<keyword evidence="4" id="KW-1185">Reference proteome</keyword>
<keyword evidence="2" id="KW-0472">Membrane</keyword>
<organism evidence="3 4">
    <name type="scientific">Alteromonas genovensis</name>
    <dbReference type="NCBI Taxonomy" id="471225"/>
    <lineage>
        <taxon>Bacteria</taxon>
        <taxon>Pseudomonadati</taxon>
        <taxon>Pseudomonadota</taxon>
        <taxon>Gammaproteobacteria</taxon>
        <taxon>Alteromonadales</taxon>
        <taxon>Alteromonadaceae</taxon>
        <taxon>Alteromonas/Salinimonas group</taxon>
        <taxon>Alteromonas</taxon>
    </lineage>
</organism>
<reference evidence="3 4" key="1">
    <citation type="submission" date="2020-01" db="EMBL/GenBank/DDBJ databases">
        <title>Genomes of bacteria type strains.</title>
        <authorList>
            <person name="Chen J."/>
            <person name="Zhu S."/>
            <person name="Yang J."/>
        </authorList>
    </citation>
    <scope>NUCLEOTIDE SEQUENCE [LARGE SCALE GENOMIC DNA]</scope>
    <source>
        <strain evidence="3 4">LMG 24078</strain>
    </source>
</reference>
<comment type="caution">
    <text evidence="3">The sequence shown here is derived from an EMBL/GenBank/DDBJ whole genome shotgun (WGS) entry which is preliminary data.</text>
</comment>
<sequence length="511" mass="56256">MQEHSNVRVWIYCVIVLLGTWCTNASSQSLREQQDLALQTADGAVTSEDDAKQSVDTSVISELGDDYTNSIELLKNRFRVDYNVEEITMVFFRKYGSAPVVLVRPDGSKLFQGRVDEKKVEWFDSDSFDMITIKNPVPGPWQAVGQVLPESRIMVVSDIELTADPLPNILFSGEILKSTAYLTNGGEEIKNNEFRNVVDVEIEFISTNNANYNNFGAVDELVATFEDDGLGMDERPGDGIFTGQFNLKIASGEWKPVFSVATPMMTREQEGSPIVLHENPVDISVVMNENDSGYHNLLIDVDRELVQIDSLLVDGKVRFPNGDTQNFSLTEGGPDAREYQIVAYEKGVFRVKLTAYGTTTDGRDFILDVPEYTFLGQGPAEPEVEDPLVYGEDPIVDGSAPLVTSNTETPLNTAEQSSEGDMDSATLTLLIIAINGSIILIGLIVAVIIILKRKKGSSGKAVPSKAKPSKAELKKKAKNNAADESNLTLDDSPKGIKKLFAMFKRKKQDES</sequence>
<keyword evidence="2" id="KW-1133">Transmembrane helix</keyword>
<dbReference type="InterPro" id="IPR020010">
    <property type="entry name" value="CHP03503"/>
</dbReference>
<feature type="compositionally biased region" description="Polar residues" evidence="1">
    <location>
        <begin position="402"/>
        <end position="419"/>
    </location>
</feature>
<dbReference type="RefSeq" id="WP_163107292.1">
    <property type="nucleotide sequence ID" value="NZ_JAAAWO010000011.1"/>
</dbReference>
<dbReference type="NCBIfam" id="NF041940">
    <property type="entry name" value="choice_anch_X"/>
    <property type="match status" value="1"/>
</dbReference>
<dbReference type="Proteomes" id="UP000471381">
    <property type="component" value="Unassembled WGS sequence"/>
</dbReference>
<protein>
    <submittedName>
        <fullName evidence="3">TIGR03503 family protein</fullName>
    </submittedName>
</protein>
<evidence type="ECO:0000313" key="3">
    <source>
        <dbReference type="EMBL" id="NDW16605.1"/>
    </source>
</evidence>
<name>A0A6N9TKG3_9ALTE</name>
<dbReference type="AlphaFoldDB" id="A0A6N9TKG3"/>
<gene>
    <name evidence="3" type="ORF">GTQ48_13895</name>
</gene>
<keyword evidence="2" id="KW-0812">Transmembrane</keyword>
<feature type="region of interest" description="Disordered" evidence="1">
    <location>
        <begin position="399"/>
        <end position="419"/>
    </location>
</feature>
<feature type="region of interest" description="Disordered" evidence="1">
    <location>
        <begin position="458"/>
        <end position="492"/>
    </location>
</feature>
<evidence type="ECO:0000256" key="1">
    <source>
        <dbReference type="SAM" id="MobiDB-lite"/>
    </source>
</evidence>
<proteinExistence type="predicted"/>
<dbReference type="NCBIfam" id="TIGR03503">
    <property type="entry name" value="TIGR03503 family protein"/>
    <property type="match status" value="1"/>
</dbReference>